<gene>
    <name evidence="7 10" type="primary">lpxD</name>
    <name evidence="10" type="ordered locus">SGRA_4099</name>
</gene>
<dbReference type="OrthoDB" id="9784739at2"/>
<comment type="function">
    <text evidence="7">Catalyzes the N-acylation of UDP-3-O-acylglucosamine using 3-hydroxyacyl-ACP as the acyl donor. Is involved in the biosynthesis of lipid A, a phosphorylated glycolipid that anchors the lipopolysaccharide to the outer membrane of the cell.</text>
</comment>
<comment type="similarity">
    <text evidence="7">Belongs to the transferase hexapeptide repeat family. LpxD subfamily.</text>
</comment>
<evidence type="ECO:0000259" key="9">
    <source>
        <dbReference type="Pfam" id="PF25087"/>
    </source>
</evidence>
<keyword evidence="2 7" id="KW-0441">Lipid A biosynthesis</keyword>
<reference evidence="10 11" key="1">
    <citation type="journal article" date="2012" name="Stand. Genomic Sci.">
        <title>Complete genome sequencing and analysis of Saprospira grandis str. Lewin, a predatory marine bacterium.</title>
        <authorList>
            <person name="Saw J.H."/>
            <person name="Yuryev A."/>
            <person name="Kanbe M."/>
            <person name="Hou S."/>
            <person name="Young A.G."/>
            <person name="Aizawa S."/>
            <person name="Alam M."/>
        </authorList>
    </citation>
    <scope>NUCLEOTIDE SEQUENCE [LARGE SCALE GENOMIC DNA]</scope>
    <source>
        <strain evidence="10 11">Lewin</strain>
    </source>
</reference>
<dbReference type="EC" id="2.3.1.191" evidence="7"/>
<evidence type="ECO:0000256" key="1">
    <source>
        <dbReference type="ARBA" id="ARBA00022516"/>
    </source>
</evidence>
<feature type="domain" description="UDP-3-O-[3-hydroxymyristoyl] glucosamine N-acyltransferase non-repeat region" evidence="8">
    <location>
        <begin position="23"/>
        <end position="91"/>
    </location>
</feature>
<evidence type="ECO:0000313" key="11">
    <source>
        <dbReference type="Proteomes" id="UP000007519"/>
    </source>
</evidence>
<dbReference type="HOGENOM" id="CLU_049865_0_0_10"/>
<dbReference type="RefSeq" id="WP_015694396.1">
    <property type="nucleotide sequence ID" value="NC_016940.1"/>
</dbReference>
<comment type="subunit">
    <text evidence="7">Homotrimer.</text>
</comment>
<dbReference type="InterPro" id="IPR056729">
    <property type="entry name" value="GMPPB_C"/>
</dbReference>
<dbReference type="PANTHER" id="PTHR43378:SF2">
    <property type="entry name" value="UDP-3-O-ACYLGLUCOSAMINE N-ACYLTRANSFERASE 1, MITOCHONDRIAL-RELATED"/>
    <property type="match status" value="1"/>
</dbReference>
<evidence type="ECO:0000259" key="8">
    <source>
        <dbReference type="Pfam" id="PF04613"/>
    </source>
</evidence>
<dbReference type="EMBL" id="CP002831">
    <property type="protein sequence ID" value="AFC26814.1"/>
    <property type="molecule type" value="Genomic_DNA"/>
</dbReference>
<dbReference type="GO" id="GO:0009245">
    <property type="term" value="P:lipid A biosynthetic process"/>
    <property type="evidence" value="ECO:0007669"/>
    <property type="project" value="UniProtKB-UniRule"/>
</dbReference>
<keyword evidence="6 7" id="KW-0012">Acyltransferase</keyword>
<comment type="pathway">
    <text evidence="7">Bacterial outer membrane biogenesis; LPS lipid A biosynthesis.</text>
</comment>
<dbReference type="KEGG" id="sgn:SGRA_4099"/>
<keyword evidence="3 7" id="KW-0808">Transferase</keyword>
<keyword evidence="4 7" id="KW-0677">Repeat</keyword>
<dbReference type="AlphaFoldDB" id="H6L7E2"/>
<evidence type="ECO:0000313" key="10">
    <source>
        <dbReference type="EMBL" id="AFC26814.1"/>
    </source>
</evidence>
<evidence type="ECO:0000256" key="4">
    <source>
        <dbReference type="ARBA" id="ARBA00022737"/>
    </source>
</evidence>
<dbReference type="eggNOG" id="COG1044">
    <property type="taxonomic scope" value="Bacteria"/>
</dbReference>
<dbReference type="GO" id="GO:0016410">
    <property type="term" value="F:N-acyltransferase activity"/>
    <property type="evidence" value="ECO:0007669"/>
    <property type="project" value="InterPro"/>
</dbReference>
<proteinExistence type="inferred from homology"/>
<dbReference type="Pfam" id="PF25087">
    <property type="entry name" value="GMPPB_C"/>
    <property type="match status" value="1"/>
</dbReference>
<evidence type="ECO:0000256" key="5">
    <source>
        <dbReference type="ARBA" id="ARBA00023098"/>
    </source>
</evidence>
<keyword evidence="11" id="KW-1185">Reference proteome</keyword>
<dbReference type="NCBIfam" id="TIGR01853">
    <property type="entry name" value="lipid_A_lpxD"/>
    <property type="match status" value="1"/>
</dbReference>
<dbReference type="InterPro" id="IPR011004">
    <property type="entry name" value="Trimer_LpxA-like_sf"/>
</dbReference>
<protein>
    <recommendedName>
        <fullName evidence="7">UDP-3-O-acylglucosamine N-acyltransferase</fullName>
        <ecNumber evidence="7">2.3.1.191</ecNumber>
    </recommendedName>
</protein>
<keyword evidence="5 7" id="KW-0443">Lipid metabolism</keyword>
<dbReference type="InterPro" id="IPR018357">
    <property type="entry name" value="Hexapep_transf_CS"/>
</dbReference>
<dbReference type="InterPro" id="IPR020573">
    <property type="entry name" value="UDP_GlcNAc_AcTrfase_non-rep"/>
</dbReference>
<dbReference type="GO" id="GO:0103118">
    <property type="term" value="F:UDP-3-O-[(3R)-3-hydroxyacyl]-glucosamine N-acyltransferase activity"/>
    <property type="evidence" value="ECO:0007669"/>
    <property type="project" value="UniProtKB-EC"/>
</dbReference>
<organism evidence="10 11">
    <name type="scientific">Saprospira grandis (strain Lewin)</name>
    <dbReference type="NCBI Taxonomy" id="984262"/>
    <lineage>
        <taxon>Bacteria</taxon>
        <taxon>Pseudomonadati</taxon>
        <taxon>Bacteroidota</taxon>
        <taxon>Saprospiria</taxon>
        <taxon>Saprospirales</taxon>
        <taxon>Saprospiraceae</taxon>
        <taxon>Saprospira</taxon>
    </lineage>
</organism>
<evidence type="ECO:0000256" key="6">
    <source>
        <dbReference type="ARBA" id="ARBA00023315"/>
    </source>
</evidence>
<dbReference type="InterPro" id="IPR007691">
    <property type="entry name" value="LpxD"/>
</dbReference>
<dbReference type="NCBIfam" id="NF002060">
    <property type="entry name" value="PRK00892.1"/>
    <property type="match status" value="1"/>
</dbReference>
<evidence type="ECO:0000256" key="3">
    <source>
        <dbReference type="ARBA" id="ARBA00022679"/>
    </source>
</evidence>
<sequence length="351" mass="36953">MKSVSAAELAHLLDAKIEGDPNVRVHKPAKIEEGEPGAISFLGNPKYESYLYNCASSIVLVGLDFEPQAPVSATLLRVKDVYASLSFLLQHFQAAQAEAPAAQQISPQAVIDPSAKVAEGAEVGALAYVGPNVVIEAGAKIYPQAYIGADVKIGAGSIIEPGVRILKGCQIGQNCIIHANSVIGSDGFGFAPQADGSYEKIPQLGIVILEDQVEVGANTVIDRATMGQTLIKQGVKLDNLIQIAHNVEIGKHTAVAAQAGIAGSTKVGENCLIGGQVGLVGHIQLAKGTKIQAQSGINKSVKKENQALFGSPALPYNDFLRSQAVFKQLPRLQKEVNALRKALKALQEKED</sequence>
<name>H6L7E2_SAPGL</name>
<dbReference type="PROSITE" id="PS00101">
    <property type="entry name" value="HEXAPEP_TRANSFERASES"/>
    <property type="match status" value="1"/>
</dbReference>
<feature type="domain" description="Mannose-1-phosphate guanyltransferase C-terminal" evidence="9">
    <location>
        <begin position="106"/>
        <end position="186"/>
    </location>
</feature>
<dbReference type="HAMAP" id="MF_00523">
    <property type="entry name" value="LpxD"/>
    <property type="match status" value="1"/>
</dbReference>
<comment type="catalytic activity">
    <reaction evidence="7">
        <text>a UDP-3-O-[(3R)-3-hydroxyacyl]-alpha-D-glucosamine + a (3R)-hydroxyacyl-[ACP] = a UDP-2-N,3-O-bis[(3R)-3-hydroxyacyl]-alpha-D-glucosamine + holo-[ACP] + H(+)</text>
        <dbReference type="Rhea" id="RHEA:53836"/>
        <dbReference type="Rhea" id="RHEA-COMP:9685"/>
        <dbReference type="Rhea" id="RHEA-COMP:9945"/>
        <dbReference type="ChEBI" id="CHEBI:15378"/>
        <dbReference type="ChEBI" id="CHEBI:64479"/>
        <dbReference type="ChEBI" id="CHEBI:78827"/>
        <dbReference type="ChEBI" id="CHEBI:137740"/>
        <dbReference type="ChEBI" id="CHEBI:137748"/>
        <dbReference type="EC" id="2.3.1.191"/>
    </reaction>
</comment>
<dbReference type="Proteomes" id="UP000007519">
    <property type="component" value="Chromosome"/>
</dbReference>
<accession>H6L7E2</accession>
<dbReference type="UniPathway" id="UPA00973"/>
<dbReference type="STRING" id="984262.SGRA_4099"/>
<feature type="active site" description="Proton acceptor" evidence="7">
    <location>
        <position position="245"/>
    </location>
</feature>
<evidence type="ECO:0000256" key="2">
    <source>
        <dbReference type="ARBA" id="ARBA00022556"/>
    </source>
</evidence>
<dbReference type="PANTHER" id="PTHR43378">
    <property type="entry name" value="UDP-3-O-ACYLGLUCOSAMINE N-ACYLTRANSFERASE"/>
    <property type="match status" value="1"/>
</dbReference>
<dbReference type="Pfam" id="PF14602">
    <property type="entry name" value="Hexapep_2"/>
    <property type="match status" value="1"/>
</dbReference>
<dbReference type="GO" id="GO:0016020">
    <property type="term" value="C:membrane"/>
    <property type="evidence" value="ECO:0007669"/>
    <property type="project" value="GOC"/>
</dbReference>
<dbReference type="Pfam" id="PF04613">
    <property type="entry name" value="LpxD"/>
    <property type="match status" value="1"/>
</dbReference>
<dbReference type="CDD" id="cd03352">
    <property type="entry name" value="LbH_LpxD"/>
    <property type="match status" value="1"/>
</dbReference>
<dbReference type="Gene3D" id="3.40.1390.10">
    <property type="entry name" value="MurE/MurF, N-terminal domain"/>
    <property type="match status" value="1"/>
</dbReference>
<dbReference type="Gene3D" id="2.160.10.10">
    <property type="entry name" value="Hexapeptide repeat proteins"/>
    <property type="match status" value="1"/>
</dbReference>
<evidence type="ECO:0000256" key="7">
    <source>
        <dbReference type="HAMAP-Rule" id="MF_00523"/>
    </source>
</evidence>
<dbReference type="SUPFAM" id="SSF51161">
    <property type="entry name" value="Trimeric LpxA-like enzymes"/>
    <property type="match status" value="1"/>
</dbReference>
<keyword evidence="1 7" id="KW-0444">Lipid biosynthesis</keyword>
<dbReference type="InterPro" id="IPR001451">
    <property type="entry name" value="Hexapep"/>
</dbReference>